<reference evidence="2" key="1">
    <citation type="submission" date="2022-08" db="EMBL/GenBank/DDBJ databases">
        <authorList>
            <person name="Gutierrez-Valencia J."/>
        </authorList>
    </citation>
    <scope>NUCLEOTIDE SEQUENCE</scope>
</reference>
<evidence type="ECO:0000313" key="3">
    <source>
        <dbReference type="Proteomes" id="UP001154282"/>
    </source>
</evidence>
<feature type="compositionally biased region" description="Low complexity" evidence="1">
    <location>
        <begin position="44"/>
        <end position="57"/>
    </location>
</feature>
<evidence type="ECO:0000256" key="1">
    <source>
        <dbReference type="SAM" id="MobiDB-lite"/>
    </source>
</evidence>
<gene>
    <name evidence="2" type="ORF">LITE_LOCUS49328</name>
</gene>
<feature type="region of interest" description="Disordered" evidence="1">
    <location>
        <begin position="26"/>
        <end position="66"/>
    </location>
</feature>
<protein>
    <submittedName>
        <fullName evidence="2">Uncharacterized protein</fullName>
    </submittedName>
</protein>
<dbReference type="AlphaFoldDB" id="A0AAV0RSY9"/>
<sequence>MILALVPSAQELPTASLSARTCLAGLSSGAERRSKTGASLSWPSSKTTRAMSTSSTSRYPTMESIG</sequence>
<name>A0AAV0RSY9_9ROSI</name>
<evidence type="ECO:0000313" key="2">
    <source>
        <dbReference type="EMBL" id="CAI0559674.1"/>
    </source>
</evidence>
<accession>A0AAV0RSY9</accession>
<keyword evidence="3" id="KW-1185">Reference proteome</keyword>
<proteinExistence type="predicted"/>
<comment type="caution">
    <text evidence="2">The sequence shown here is derived from an EMBL/GenBank/DDBJ whole genome shotgun (WGS) entry which is preliminary data.</text>
</comment>
<dbReference type="EMBL" id="CAMGYJ010000011">
    <property type="protein sequence ID" value="CAI0559674.1"/>
    <property type="molecule type" value="Genomic_DNA"/>
</dbReference>
<organism evidence="2 3">
    <name type="scientific">Linum tenue</name>
    <dbReference type="NCBI Taxonomy" id="586396"/>
    <lineage>
        <taxon>Eukaryota</taxon>
        <taxon>Viridiplantae</taxon>
        <taxon>Streptophyta</taxon>
        <taxon>Embryophyta</taxon>
        <taxon>Tracheophyta</taxon>
        <taxon>Spermatophyta</taxon>
        <taxon>Magnoliopsida</taxon>
        <taxon>eudicotyledons</taxon>
        <taxon>Gunneridae</taxon>
        <taxon>Pentapetalae</taxon>
        <taxon>rosids</taxon>
        <taxon>fabids</taxon>
        <taxon>Malpighiales</taxon>
        <taxon>Linaceae</taxon>
        <taxon>Linum</taxon>
    </lineage>
</organism>
<dbReference type="Proteomes" id="UP001154282">
    <property type="component" value="Unassembled WGS sequence"/>
</dbReference>